<dbReference type="Proteomes" id="UP000070383">
    <property type="component" value="Unassembled WGS sequence"/>
</dbReference>
<dbReference type="PATRIC" id="fig|33036.3.peg.9"/>
<reference evidence="3" key="1">
    <citation type="submission" date="2016-01" db="EMBL/GenBank/DDBJ databases">
        <authorList>
            <person name="Mitreva M."/>
            <person name="Pepin K.H."/>
            <person name="Mihindukulasuriya K.A."/>
            <person name="Fulton R."/>
            <person name="Fronick C."/>
            <person name="O'Laughlin M."/>
            <person name="Miner T."/>
            <person name="Herter B."/>
            <person name="Rosa B.A."/>
            <person name="Cordes M."/>
            <person name="Tomlinson C."/>
            <person name="Wollam A."/>
            <person name="Palsikar V.B."/>
            <person name="Mardis E.R."/>
            <person name="Wilson R.K."/>
        </authorList>
    </citation>
    <scope>NUCLEOTIDE SEQUENCE [LARGE SCALE GENOMIC DNA]</scope>
    <source>
        <strain evidence="3">MJR8151</strain>
    </source>
</reference>
<dbReference type="STRING" id="33036.HMPREF3200_00009"/>
<dbReference type="AlphaFoldDB" id="A0A133KIZ0"/>
<comment type="caution">
    <text evidence="2">The sequence shown here is derived from an EMBL/GenBank/DDBJ whole genome shotgun (WGS) entry which is preliminary data.</text>
</comment>
<dbReference type="EMBL" id="LRPM01000001">
    <property type="protein sequence ID" value="KWZ79430.1"/>
    <property type="molecule type" value="Genomic_DNA"/>
</dbReference>
<organism evidence="2 3">
    <name type="scientific">Anaerococcus tetradius</name>
    <dbReference type="NCBI Taxonomy" id="33036"/>
    <lineage>
        <taxon>Bacteria</taxon>
        <taxon>Bacillati</taxon>
        <taxon>Bacillota</taxon>
        <taxon>Tissierellia</taxon>
        <taxon>Tissierellales</taxon>
        <taxon>Peptoniphilaceae</taxon>
        <taxon>Anaerococcus</taxon>
    </lineage>
</organism>
<feature type="domain" description="TerB-C" evidence="1">
    <location>
        <begin position="324"/>
        <end position="463"/>
    </location>
</feature>
<gene>
    <name evidence="2" type="ORF">HMPREF3200_00009</name>
</gene>
<dbReference type="InterPro" id="IPR028932">
    <property type="entry name" value="TerB-C"/>
</dbReference>
<name>A0A133KIZ0_9FIRM</name>
<proteinExistence type="predicted"/>
<dbReference type="OrthoDB" id="1689967at2"/>
<accession>A0A133KIZ0</accession>
<keyword evidence="3" id="KW-1185">Reference proteome</keyword>
<evidence type="ECO:0000313" key="2">
    <source>
        <dbReference type="EMBL" id="KWZ79430.1"/>
    </source>
</evidence>
<sequence length="473" mass="55493">MKIDDIFSLIDGLLEDFSNINNKNHKKSFKRKVNNDKIKTHINISLDGKKISKSKEGLDVWNRKKSGEKQLNLGFFEDYRDLIKSLNFTDKEIKLILQVTKRNNNLWANDLARNILIKSYLSVLKESFDQEDIDTTKIIKYTSPYTLSKNILDSLLVISEQRLRKDFWVFADIDSSRAEEVLISNQVVDLLEFFIKRLEVFYKNLDPDLKSKLYENYLWENPKKVKDWLRYIKTCDVAKQIDFMAKIKDEAMIKELANGLSKESFKPSLVIGFYYLYKYFNPTMATQSRLFKIILEENYDSFLEIISKKDLSLETINKILDLDKKKLKRIDIDDKKLKISRKELNKTVNIVTDFIGDDLVLEEDEKALSPEEIVDKQAYRLDENAEEEGDKGLEDFTHKFLKDLLARGEIPEAEVKSIALSNSKMLNSFLKDMNDQLYDYTGDQTLINEDGYIRIDPFYEEMVKEIVDGKYKS</sequence>
<dbReference type="RefSeq" id="WP_060928789.1">
    <property type="nucleotide sequence ID" value="NZ_KQ955244.1"/>
</dbReference>
<dbReference type="Pfam" id="PF15615">
    <property type="entry name" value="TerB_C"/>
    <property type="match status" value="1"/>
</dbReference>
<evidence type="ECO:0000259" key="1">
    <source>
        <dbReference type="Pfam" id="PF15615"/>
    </source>
</evidence>
<evidence type="ECO:0000313" key="3">
    <source>
        <dbReference type="Proteomes" id="UP000070383"/>
    </source>
</evidence>
<protein>
    <recommendedName>
        <fullName evidence="1">TerB-C domain-containing protein</fullName>
    </recommendedName>
</protein>